<feature type="repeat" description="WD" evidence="1">
    <location>
        <begin position="245"/>
        <end position="278"/>
    </location>
</feature>
<dbReference type="InParanoid" id="H3BHQ2"/>
<reference evidence="3" key="1">
    <citation type="submission" date="2011-08" db="EMBL/GenBank/DDBJ databases">
        <title>The draft genome of Latimeria chalumnae.</title>
        <authorList>
            <person name="Di Palma F."/>
            <person name="Alfoldi J."/>
            <person name="Johnson J."/>
            <person name="Berlin A."/>
            <person name="Gnerre S."/>
            <person name="Jaffe D."/>
            <person name="MacCallum I."/>
            <person name="Young S."/>
            <person name="Walker B.J."/>
            <person name="Lander E."/>
            <person name="Lindblad-Toh K."/>
        </authorList>
    </citation>
    <scope>NUCLEOTIDE SEQUENCE [LARGE SCALE GENOMIC DNA]</scope>
    <source>
        <strain evidence="3">Wild caught</strain>
    </source>
</reference>
<evidence type="ECO:0000313" key="3">
    <source>
        <dbReference type="Proteomes" id="UP000008672"/>
    </source>
</evidence>
<dbReference type="InterPro" id="IPR036322">
    <property type="entry name" value="WD40_repeat_dom_sf"/>
</dbReference>
<feature type="repeat" description="WD" evidence="1">
    <location>
        <begin position="566"/>
        <end position="598"/>
    </location>
</feature>
<dbReference type="STRING" id="7897.ENSLACP00000021423"/>
<dbReference type="Pfam" id="PF00400">
    <property type="entry name" value="WD40"/>
    <property type="match status" value="2"/>
</dbReference>
<organism evidence="2 3">
    <name type="scientific">Latimeria chalumnae</name>
    <name type="common">Coelacanth</name>
    <dbReference type="NCBI Taxonomy" id="7897"/>
    <lineage>
        <taxon>Eukaryota</taxon>
        <taxon>Metazoa</taxon>
        <taxon>Chordata</taxon>
        <taxon>Craniata</taxon>
        <taxon>Vertebrata</taxon>
        <taxon>Euteleostomi</taxon>
        <taxon>Coelacanthiformes</taxon>
        <taxon>Coelacanthidae</taxon>
        <taxon>Latimeria</taxon>
    </lineage>
</organism>
<dbReference type="Ensembl" id="ENSLACT00000021564.1">
    <property type="protein sequence ID" value="ENSLACP00000021423.1"/>
    <property type="gene ID" value="ENSLACG00000018823.1"/>
</dbReference>
<dbReference type="OMA" id="HTGSFHV"/>
<dbReference type="SUPFAM" id="SSF48371">
    <property type="entry name" value="ARM repeat"/>
    <property type="match status" value="1"/>
</dbReference>
<dbReference type="InterPro" id="IPR015943">
    <property type="entry name" value="WD40/YVTN_repeat-like_dom_sf"/>
</dbReference>
<dbReference type="Proteomes" id="UP000008672">
    <property type="component" value="Unassembled WGS sequence"/>
</dbReference>
<dbReference type="HOGENOM" id="CLU_005505_0_0_1"/>
<dbReference type="AlphaFoldDB" id="H3BHQ2"/>
<dbReference type="SMART" id="SM00320">
    <property type="entry name" value="WD40"/>
    <property type="match status" value="6"/>
</dbReference>
<dbReference type="Gene3D" id="1.25.10.10">
    <property type="entry name" value="Leucine-rich Repeat Variant"/>
    <property type="match status" value="1"/>
</dbReference>
<dbReference type="Gene3D" id="2.130.10.10">
    <property type="entry name" value="YVTN repeat-like/Quinoprotein amine dehydrogenase"/>
    <property type="match status" value="2"/>
</dbReference>
<sequence length="1011" mass="114896">MSDGLKSECKRYSYPNIIRTVFFYSSSISNYFVSFQWGNSEYKHKQIEVWTQSKIDQTAFEYEEFPMDMSYYVDKICYNTNLHLFVMYCDDSVLRVFADLSKDLQFLASAMCPSSVMSMCYNKETGELITGGTGMITFWSFNSAPSHLISISKTLNHSSCSLHCEQFVNFIAIENRVQAMIALCGNHVKVFNYQKKVESTSFEDRNGAVLKTCYMSWLERHLFTGDADGFVQVWNFDSGSLLHEYKAHSDFVSSLVVCSSLQVVFSASADQSVKEWDMFTWELLRCFSFREDILHIQFINEHSFYCHTPNSLSIQTINTFYELFNATGNLVKKMTRIKCPSDKARILVIDKDGIIQFLSPVTGEQILLILPFSILEKTIDYAYDPEREELFITTGSVDVLVFDTSKNPGTAKYYLKTSSHKNDVLCLGTSRISPFTQKPIYLVFSGHKNGQIKLLSPNPYFMHEKKAHGSAVRMICSVCVTQEAKASDILGSYGTDDYICLWKISSRGNNIEITLFTSIACSCKLQYIKVVPDCVYTITESSTMMIFNVAEPHSSFSKEHGILTTKRLHNGQVTAFDYCYQLKTIVTGGSDWAIRIWNTTGNLLVELTFSKQIGCVCFANSRGDLLATFNNNIYYISCLQYLTDQHLEELADNKRLDDIYEAPLPFSFHVLLSLKEVLVPKYHLDQGGEKQMYKRLKKLLSAKAGKGNKHDVVFEKCVTNEGDLNRIDKLKESQHLNTKYLGLTPNTEQTYFILLNQLSASQDEGQDSSFAAYPPIYVSEYAPFCTRWPIAPDGYIPNSVIRALLRTEKVVCLASAQPLSSVAVQPKQRVLTRIYSYEKRAIKTEDAEAKDKTHVEITKGIPFKLDVVLDQIANSPWLRTKLSEINLDTVIAALLAQMENATPAVYYQCTKALANINKVYKLLSHHKDLIYAALFEDTLSKNSWMRLEAWKTLRTMGLLQEDNIVHLAQALMDSDKRVRTLAKELLKEMAGITDKAALVKLMNKLGIMQEV</sequence>
<proteinExistence type="predicted"/>
<dbReference type="PANTHER" id="PTHR45532:SF4">
    <property type="entry name" value="WD REPEAT-CONTAINING PROTEIN 55 HOMOLOG"/>
    <property type="match status" value="1"/>
</dbReference>
<name>H3BHQ2_LATCH</name>
<protein>
    <submittedName>
        <fullName evidence="2">Uncharacterized protein</fullName>
    </submittedName>
</protein>
<evidence type="ECO:0000256" key="1">
    <source>
        <dbReference type="PROSITE-ProRule" id="PRU00221"/>
    </source>
</evidence>
<dbReference type="SUPFAM" id="SSF50978">
    <property type="entry name" value="WD40 repeat-like"/>
    <property type="match status" value="2"/>
</dbReference>
<dbReference type="PROSITE" id="PS50294">
    <property type="entry name" value="WD_REPEATS_REGION"/>
    <property type="match status" value="1"/>
</dbReference>
<reference evidence="2" key="3">
    <citation type="submission" date="2025-09" db="UniProtKB">
        <authorList>
            <consortium name="Ensembl"/>
        </authorList>
    </citation>
    <scope>IDENTIFICATION</scope>
</reference>
<keyword evidence="3" id="KW-1185">Reference proteome</keyword>
<dbReference type="PROSITE" id="PS50082">
    <property type="entry name" value="WD_REPEATS_2"/>
    <property type="match status" value="3"/>
</dbReference>
<feature type="repeat" description="WD" evidence="1">
    <location>
        <begin position="222"/>
        <end position="244"/>
    </location>
</feature>
<evidence type="ECO:0000313" key="2">
    <source>
        <dbReference type="Ensembl" id="ENSLACP00000021423.1"/>
    </source>
</evidence>
<dbReference type="eggNOG" id="ENOG502QTCV">
    <property type="taxonomic scope" value="Eukaryota"/>
</dbReference>
<dbReference type="EMBL" id="AFYH01010299">
    <property type="status" value="NOT_ANNOTATED_CDS"/>
    <property type="molecule type" value="Genomic_DNA"/>
</dbReference>
<reference evidence="2" key="2">
    <citation type="submission" date="2025-08" db="UniProtKB">
        <authorList>
            <consortium name="Ensembl"/>
        </authorList>
    </citation>
    <scope>IDENTIFICATION</scope>
</reference>
<dbReference type="GeneTree" id="ENSGT00530000063583"/>
<dbReference type="InterPro" id="IPR001680">
    <property type="entry name" value="WD40_rpt"/>
</dbReference>
<keyword evidence="1" id="KW-0853">WD repeat</keyword>
<dbReference type="InterPro" id="IPR016024">
    <property type="entry name" value="ARM-type_fold"/>
</dbReference>
<dbReference type="PANTHER" id="PTHR45532">
    <property type="entry name" value="WD REPEAT-CONTAINING PROTEIN 97"/>
    <property type="match status" value="1"/>
</dbReference>
<dbReference type="InterPro" id="IPR011989">
    <property type="entry name" value="ARM-like"/>
</dbReference>
<accession>H3BHQ2</accession>